<name>A0A1H3FPS8_9ACTN</name>
<accession>A0A1H3FPS8</accession>
<feature type="compositionally biased region" description="Low complexity" evidence="1">
    <location>
        <begin position="567"/>
        <end position="578"/>
    </location>
</feature>
<keyword evidence="2" id="KW-0812">Transmembrane</keyword>
<sequence length="623" mass="62051">MRVVRAIVGMLLLTVGVPTFFVGGALWMAAQHRDAGGAFSGSMQRLERTGSAVVVPDLDALLARDAPFTRDDRTTLRITAQTEAGPSFVGIAPSALVTSYLAGLPHARVDAVGVARGPLPVQLTRVPRGGVEPVPAAEPATQSFWLRQGVGALDLTPAELRGQEVALVIMRPDGRLAAGVELRAEVRPGWLDPTSWGLLALGALAIAAGTAVLAWPTRPREVVIVVEPDQVPALAARLGLQTLNGIGRDATVPAGTALPSPSAPGSAAQTLPSPSAPGSAAQAPPAWPAPSTRPATLADTTDASPSNPSATGSPAVPSGRAGDEVRPGPVRPGPVRPPVTPTLAWPPAPDAVAGTPASDAAPTHNGAAETVATRAVAPATPGRHAAPTAPATATAAAPESGSGTEGRHAAPTHDGDPAAPTEPAAASRNALPLPPATWRGGPRPDAPRTPVREVAAATRQRRANDDAATAEPTPGRRPDSADALAGPTAEARRATLPAGEARAAALAQTPALPVVSHQPPSSATPGLAGTSAAPGAPGLAGTSAAPGTPGLAGTPAAAPAKRRRKTAGGLPAPDVLPIIVPPLNVPPMNVVLPRGGQSRRRNAAKSGTVAKGGESASGNAPRS</sequence>
<keyword evidence="4" id="KW-1185">Reference proteome</keyword>
<feature type="compositionally biased region" description="Pro residues" evidence="1">
    <location>
        <begin position="329"/>
        <end position="349"/>
    </location>
</feature>
<dbReference type="OrthoDB" id="156718at2"/>
<gene>
    <name evidence="3" type="ORF">SAMN05444365_101112</name>
</gene>
<feature type="compositionally biased region" description="Low complexity" evidence="1">
    <location>
        <begin position="253"/>
        <end position="284"/>
    </location>
</feature>
<feature type="transmembrane region" description="Helical" evidence="2">
    <location>
        <begin position="6"/>
        <end position="30"/>
    </location>
</feature>
<feature type="compositionally biased region" description="Low complexity" evidence="1">
    <location>
        <begin position="523"/>
        <end position="559"/>
    </location>
</feature>
<feature type="compositionally biased region" description="Basic and acidic residues" evidence="1">
    <location>
        <begin position="405"/>
        <end position="416"/>
    </location>
</feature>
<dbReference type="AlphaFoldDB" id="A0A1H3FPS8"/>
<feature type="compositionally biased region" description="Polar residues" evidence="1">
    <location>
        <begin position="298"/>
        <end position="312"/>
    </location>
</feature>
<dbReference type="Proteomes" id="UP000242415">
    <property type="component" value="Unassembled WGS sequence"/>
</dbReference>
<keyword evidence="2" id="KW-1133">Transmembrane helix</keyword>
<feature type="region of interest" description="Disordered" evidence="1">
    <location>
        <begin position="252"/>
        <end position="494"/>
    </location>
</feature>
<feature type="region of interest" description="Disordered" evidence="1">
    <location>
        <begin position="512"/>
        <end position="623"/>
    </location>
</feature>
<dbReference type="RefSeq" id="WP_091550027.1">
    <property type="nucleotide sequence ID" value="NZ_FNPH01000001.1"/>
</dbReference>
<reference evidence="4" key="1">
    <citation type="submission" date="2016-10" db="EMBL/GenBank/DDBJ databases">
        <authorList>
            <person name="Varghese N."/>
            <person name="Submissions S."/>
        </authorList>
    </citation>
    <scope>NUCLEOTIDE SEQUENCE [LARGE SCALE GENOMIC DNA]</scope>
    <source>
        <strain evidence="4">DSM 45245</strain>
    </source>
</reference>
<proteinExistence type="predicted"/>
<evidence type="ECO:0000256" key="1">
    <source>
        <dbReference type="SAM" id="MobiDB-lite"/>
    </source>
</evidence>
<evidence type="ECO:0000256" key="2">
    <source>
        <dbReference type="SAM" id="Phobius"/>
    </source>
</evidence>
<protein>
    <submittedName>
        <fullName evidence="3">Uncharacterized protein</fullName>
    </submittedName>
</protein>
<keyword evidence="2" id="KW-0472">Membrane</keyword>
<dbReference type="STRING" id="405436.SAMN05444365_101112"/>
<evidence type="ECO:0000313" key="4">
    <source>
        <dbReference type="Proteomes" id="UP000242415"/>
    </source>
</evidence>
<evidence type="ECO:0000313" key="3">
    <source>
        <dbReference type="EMBL" id="SDX92996.1"/>
    </source>
</evidence>
<organism evidence="3 4">
    <name type="scientific">Micromonospora pattaloongensis</name>
    <dbReference type="NCBI Taxonomy" id="405436"/>
    <lineage>
        <taxon>Bacteria</taxon>
        <taxon>Bacillati</taxon>
        <taxon>Actinomycetota</taxon>
        <taxon>Actinomycetes</taxon>
        <taxon>Micromonosporales</taxon>
        <taxon>Micromonosporaceae</taxon>
        <taxon>Micromonospora</taxon>
    </lineage>
</organism>
<dbReference type="EMBL" id="FNPH01000001">
    <property type="protein sequence ID" value="SDX92996.1"/>
    <property type="molecule type" value="Genomic_DNA"/>
</dbReference>
<feature type="compositionally biased region" description="Low complexity" evidence="1">
    <location>
        <begin position="366"/>
        <end position="398"/>
    </location>
</feature>